<accession>A0ABS4ZT65</accession>
<reference evidence="1 2" key="1">
    <citation type="submission" date="2021-03" db="EMBL/GenBank/DDBJ databases">
        <title>Sequencing the genomes of 1000 actinobacteria strains.</title>
        <authorList>
            <person name="Klenk H.-P."/>
        </authorList>
    </citation>
    <scope>NUCLEOTIDE SEQUENCE [LARGE SCALE GENOMIC DNA]</scope>
    <source>
        <strain evidence="1 2">DSM 46713</strain>
    </source>
</reference>
<dbReference type="EMBL" id="JAGIOP010000002">
    <property type="protein sequence ID" value="MBP2452720.1"/>
    <property type="molecule type" value="Genomic_DNA"/>
</dbReference>
<dbReference type="RefSeq" id="WP_209917009.1">
    <property type="nucleotide sequence ID" value="NZ_JAGIOP010000002.1"/>
</dbReference>
<gene>
    <name evidence="1" type="ORF">JOF57_002633</name>
</gene>
<evidence type="ECO:0000313" key="2">
    <source>
        <dbReference type="Proteomes" id="UP000694460"/>
    </source>
</evidence>
<dbReference type="Proteomes" id="UP000694460">
    <property type="component" value="Unassembled WGS sequence"/>
</dbReference>
<keyword evidence="2" id="KW-1185">Reference proteome</keyword>
<name>A0ABS4ZT65_9MYCO</name>
<proteinExistence type="predicted"/>
<sequence length="118" mass="13279">MTDQTDIWIPYGSGSTIGQRGSDDGVIVLDEQYAQNARITLERDCEGYGKPPIPYSITCGAYGWMMHTCFLNSEAQARRQFDDMKTALAAIVDRLPDSEQEIPDEILDAVHDFVDRYP</sequence>
<organism evidence="1 2">
    <name type="scientific">Mycolicibacterium lutetiense</name>
    <dbReference type="NCBI Taxonomy" id="1641992"/>
    <lineage>
        <taxon>Bacteria</taxon>
        <taxon>Bacillati</taxon>
        <taxon>Actinomycetota</taxon>
        <taxon>Actinomycetes</taxon>
        <taxon>Mycobacteriales</taxon>
        <taxon>Mycobacteriaceae</taxon>
        <taxon>Mycolicibacterium</taxon>
    </lineage>
</organism>
<evidence type="ECO:0000313" key="1">
    <source>
        <dbReference type="EMBL" id="MBP2452720.1"/>
    </source>
</evidence>
<comment type="caution">
    <text evidence="1">The sequence shown here is derived from an EMBL/GenBank/DDBJ whole genome shotgun (WGS) entry which is preliminary data.</text>
</comment>
<protein>
    <submittedName>
        <fullName evidence="1">Uncharacterized protein</fullName>
    </submittedName>
</protein>